<name>A0ABT0F9V1_9MICO</name>
<proteinExistence type="predicted"/>
<protein>
    <submittedName>
        <fullName evidence="1">Uncharacterized protein</fullName>
    </submittedName>
</protein>
<dbReference type="EMBL" id="JAHWXN010000001">
    <property type="protein sequence ID" value="MCK2034835.1"/>
    <property type="molecule type" value="Genomic_DNA"/>
</dbReference>
<dbReference type="RefSeq" id="WP_247628289.1">
    <property type="nucleotide sequence ID" value="NZ_JAHWXN010000001.1"/>
</dbReference>
<organism evidence="1 2">
    <name type="scientific">Microbacterium croceum</name>
    <dbReference type="NCBI Taxonomy" id="2851645"/>
    <lineage>
        <taxon>Bacteria</taxon>
        <taxon>Bacillati</taxon>
        <taxon>Actinomycetota</taxon>
        <taxon>Actinomycetes</taxon>
        <taxon>Micrococcales</taxon>
        <taxon>Microbacteriaceae</taxon>
        <taxon>Microbacterium</taxon>
    </lineage>
</organism>
<keyword evidence="2" id="KW-1185">Reference proteome</keyword>
<evidence type="ECO:0000313" key="2">
    <source>
        <dbReference type="Proteomes" id="UP001300096"/>
    </source>
</evidence>
<dbReference type="Proteomes" id="UP001300096">
    <property type="component" value="Unassembled WGS sequence"/>
</dbReference>
<sequence length="87" mass="9700">MHSFITAESWSSPGLWSRLVAGRESRAAWEAVEEAAASLQQLAVDADWHAQGVRALHALLTEFQSRAEEVMAELYVRDWEIMRAGAS</sequence>
<comment type="caution">
    <text evidence="1">The sequence shown here is derived from an EMBL/GenBank/DDBJ whole genome shotgun (WGS) entry which is preliminary data.</text>
</comment>
<evidence type="ECO:0000313" key="1">
    <source>
        <dbReference type="EMBL" id="MCK2034835.1"/>
    </source>
</evidence>
<reference evidence="1 2" key="1">
    <citation type="submission" date="2021-06" db="EMBL/GenBank/DDBJ databases">
        <title>Genome-based taxonomic framework of Microbacterium strains isolated from marine environment, the description of four new species and reclassification of four preexisting species.</title>
        <authorList>
            <person name="Lee S.D."/>
            <person name="Kim S.-M."/>
            <person name="Byeon Y.-S."/>
            <person name="Yang H.L."/>
            <person name="Kim I.S."/>
        </authorList>
    </citation>
    <scope>NUCLEOTIDE SEQUENCE [LARGE SCALE GENOMIC DNA]</scope>
    <source>
        <strain evidence="1 2">SSW1-49</strain>
    </source>
</reference>
<accession>A0ABT0F9V1</accession>
<gene>
    <name evidence="1" type="ORF">KZC51_01690</name>
</gene>